<reference evidence="5" key="1">
    <citation type="journal article" date="2022" name="bioRxiv">
        <title>Thiovibrio frasassiensisgen. nov., sp. nov., an autotrophic, elemental sulfur disproportionating bacterium isolated from sulfidic karst sediment, and proposal of Thiovibrionaceae fam. nov.</title>
        <authorList>
            <person name="Aronson H."/>
            <person name="Thomas C."/>
            <person name="Bhattacharyya M."/>
            <person name="Eckstein S."/>
            <person name="Jensen S."/>
            <person name="Barco R."/>
            <person name="Macalady J."/>
            <person name="Amend J."/>
        </authorList>
    </citation>
    <scope>NUCLEOTIDE SEQUENCE</scope>
    <source>
        <strain evidence="5">RS19-109</strain>
    </source>
</reference>
<evidence type="ECO:0000256" key="3">
    <source>
        <dbReference type="ARBA" id="ARBA00048447"/>
    </source>
</evidence>
<dbReference type="InterPro" id="IPR035994">
    <property type="entry name" value="Nucleoside_phosphorylase_sf"/>
</dbReference>
<proteinExistence type="predicted"/>
<dbReference type="PANTHER" id="PTHR43691:SF11">
    <property type="entry name" value="FI09636P-RELATED"/>
    <property type="match status" value="1"/>
</dbReference>
<dbReference type="CDD" id="cd09007">
    <property type="entry name" value="NP-I_spr0068"/>
    <property type="match status" value="1"/>
</dbReference>
<dbReference type="AlphaFoldDB" id="A0A9X4MI25"/>
<dbReference type="Proteomes" id="UP001154240">
    <property type="component" value="Unassembled WGS sequence"/>
</dbReference>
<reference evidence="5" key="2">
    <citation type="submission" date="2022-10" db="EMBL/GenBank/DDBJ databases">
        <authorList>
            <person name="Aronson H.S."/>
        </authorList>
    </citation>
    <scope>NUCLEOTIDE SEQUENCE</scope>
    <source>
        <strain evidence="5">RS19-109</strain>
    </source>
</reference>
<dbReference type="GO" id="GO:0005829">
    <property type="term" value="C:cytosol"/>
    <property type="evidence" value="ECO:0007669"/>
    <property type="project" value="TreeGrafter"/>
</dbReference>
<dbReference type="GO" id="GO:0004850">
    <property type="term" value="F:uridine phosphorylase activity"/>
    <property type="evidence" value="ECO:0007669"/>
    <property type="project" value="UniProtKB-EC"/>
</dbReference>
<evidence type="ECO:0000256" key="1">
    <source>
        <dbReference type="ARBA" id="ARBA00011888"/>
    </source>
</evidence>
<name>A0A9X4MI25_9BACT</name>
<accession>A0A9X4MI25</accession>
<gene>
    <name evidence="5" type="ORF">OLX77_03630</name>
</gene>
<comment type="caution">
    <text evidence="5">The sequence shown here is derived from an EMBL/GenBank/DDBJ whole genome shotgun (WGS) entry which is preliminary data.</text>
</comment>
<dbReference type="EC" id="2.4.2.3" evidence="1"/>
<evidence type="ECO:0000313" key="5">
    <source>
        <dbReference type="EMBL" id="MDG4475249.1"/>
    </source>
</evidence>
<organism evidence="5 6">
    <name type="scientific">Thiovibrio frasassiensis</name>
    <dbReference type="NCBI Taxonomy" id="2984131"/>
    <lineage>
        <taxon>Bacteria</taxon>
        <taxon>Pseudomonadati</taxon>
        <taxon>Thermodesulfobacteriota</taxon>
        <taxon>Desulfobulbia</taxon>
        <taxon>Desulfobulbales</taxon>
        <taxon>Thiovibrionaceae</taxon>
        <taxon>Thiovibrio</taxon>
    </lineage>
</organism>
<dbReference type="InterPro" id="IPR000845">
    <property type="entry name" value="Nucleoside_phosphorylase_d"/>
</dbReference>
<keyword evidence="6" id="KW-1185">Reference proteome</keyword>
<feature type="domain" description="Nucleoside phosphorylase" evidence="4">
    <location>
        <begin position="21"/>
        <end position="232"/>
    </location>
</feature>
<evidence type="ECO:0000256" key="2">
    <source>
        <dbReference type="ARBA" id="ARBA00021980"/>
    </source>
</evidence>
<dbReference type="GO" id="GO:0009116">
    <property type="term" value="P:nucleoside metabolic process"/>
    <property type="evidence" value="ECO:0007669"/>
    <property type="project" value="InterPro"/>
</dbReference>
<comment type="catalytic activity">
    <reaction evidence="3">
        <text>uridine + phosphate = alpha-D-ribose 1-phosphate + uracil</text>
        <dbReference type="Rhea" id="RHEA:24388"/>
        <dbReference type="ChEBI" id="CHEBI:16704"/>
        <dbReference type="ChEBI" id="CHEBI:17568"/>
        <dbReference type="ChEBI" id="CHEBI:43474"/>
        <dbReference type="ChEBI" id="CHEBI:57720"/>
        <dbReference type="EC" id="2.4.2.3"/>
    </reaction>
</comment>
<dbReference type="SUPFAM" id="SSF53167">
    <property type="entry name" value="Purine and uridine phosphorylases"/>
    <property type="match status" value="1"/>
</dbReference>
<dbReference type="Gene3D" id="3.40.50.1580">
    <property type="entry name" value="Nucleoside phosphorylase domain"/>
    <property type="match status" value="1"/>
</dbReference>
<evidence type="ECO:0000313" key="6">
    <source>
        <dbReference type="Proteomes" id="UP001154240"/>
    </source>
</evidence>
<dbReference type="EMBL" id="JAPHEH010000001">
    <property type="protein sequence ID" value="MDG4475249.1"/>
    <property type="molecule type" value="Genomic_DNA"/>
</dbReference>
<dbReference type="RefSeq" id="WP_307632224.1">
    <property type="nucleotide sequence ID" value="NZ_JAPHEH010000001.1"/>
</dbReference>
<dbReference type="Pfam" id="PF01048">
    <property type="entry name" value="PNP_UDP_1"/>
    <property type="match status" value="1"/>
</dbReference>
<evidence type="ECO:0000259" key="4">
    <source>
        <dbReference type="Pfam" id="PF01048"/>
    </source>
</evidence>
<protein>
    <recommendedName>
        <fullName evidence="2">Uridine phosphorylase</fullName>
        <ecNumber evidence="1">2.4.2.3</ecNumber>
    </recommendedName>
</protein>
<sequence>MSEVVVHPSRGKNEPQLPSCGVLLVNPAEARHAAQIAAQEEWTRHFLFHSNLHCSQSSPVFWAGPAVGAPMAVICLEKLIALGAREIIVYGWCGSLRADLGVGELVLPTWGVSEEGTSTHYPVAGKVGSSPRLRKVLRDFFSKTGKDLREGPIWTTDALYRETREKVVRYGGEGILAVDMEYSALMQVAAFRQVELAAVMMVSDLLWQESWQPSFQSKEFRIRSQELVADLLRCVTTLAAVKKK</sequence>
<dbReference type="PANTHER" id="PTHR43691">
    <property type="entry name" value="URIDINE PHOSPHORYLASE"/>
    <property type="match status" value="1"/>
</dbReference>